<accession>A0A3M7R149</accession>
<keyword evidence="1" id="KW-1133">Transmembrane helix</keyword>
<protein>
    <submittedName>
        <fullName evidence="2">Uncharacterized protein</fullName>
    </submittedName>
</protein>
<organism evidence="2 3">
    <name type="scientific">Brachionus plicatilis</name>
    <name type="common">Marine rotifer</name>
    <name type="synonym">Brachionus muelleri</name>
    <dbReference type="NCBI Taxonomy" id="10195"/>
    <lineage>
        <taxon>Eukaryota</taxon>
        <taxon>Metazoa</taxon>
        <taxon>Spiralia</taxon>
        <taxon>Gnathifera</taxon>
        <taxon>Rotifera</taxon>
        <taxon>Eurotatoria</taxon>
        <taxon>Monogononta</taxon>
        <taxon>Pseudotrocha</taxon>
        <taxon>Ploima</taxon>
        <taxon>Brachionidae</taxon>
        <taxon>Brachionus</taxon>
    </lineage>
</organism>
<evidence type="ECO:0000313" key="2">
    <source>
        <dbReference type="EMBL" id="RNA17307.1"/>
    </source>
</evidence>
<evidence type="ECO:0000256" key="1">
    <source>
        <dbReference type="SAM" id="Phobius"/>
    </source>
</evidence>
<keyword evidence="3" id="KW-1185">Reference proteome</keyword>
<sequence>MRIFLHIATMENMVMKKKRPPIVILIIGKNVSANRRPLIKKSLSLKIDVLGLSVSIVIVLVAVLGLSVSIVIVLVAVVISLLFGEREIFRRFNNAAFMDSVLNKTRLLLYSKYNLNGEFVLIFRYDELKIKLNDNEQKREKNC</sequence>
<proteinExistence type="predicted"/>
<name>A0A3M7R149_BRAPC</name>
<dbReference type="Proteomes" id="UP000276133">
    <property type="component" value="Unassembled WGS sequence"/>
</dbReference>
<comment type="caution">
    <text evidence="2">The sequence shown here is derived from an EMBL/GenBank/DDBJ whole genome shotgun (WGS) entry which is preliminary data.</text>
</comment>
<dbReference type="AlphaFoldDB" id="A0A3M7R149"/>
<keyword evidence="1" id="KW-0472">Membrane</keyword>
<reference evidence="2 3" key="1">
    <citation type="journal article" date="2018" name="Sci. Rep.">
        <title>Genomic signatures of local adaptation to the degree of environmental predictability in rotifers.</title>
        <authorList>
            <person name="Franch-Gras L."/>
            <person name="Hahn C."/>
            <person name="Garcia-Roger E.M."/>
            <person name="Carmona M.J."/>
            <person name="Serra M."/>
            <person name="Gomez A."/>
        </authorList>
    </citation>
    <scope>NUCLEOTIDE SEQUENCE [LARGE SCALE GENOMIC DNA]</scope>
    <source>
        <strain evidence="2">HYR1</strain>
    </source>
</reference>
<dbReference type="EMBL" id="REGN01004476">
    <property type="protein sequence ID" value="RNA17307.1"/>
    <property type="molecule type" value="Genomic_DNA"/>
</dbReference>
<evidence type="ECO:0000313" key="3">
    <source>
        <dbReference type="Proteomes" id="UP000276133"/>
    </source>
</evidence>
<feature type="transmembrane region" description="Helical" evidence="1">
    <location>
        <begin position="49"/>
        <end position="82"/>
    </location>
</feature>
<keyword evidence="1" id="KW-0812">Transmembrane</keyword>
<gene>
    <name evidence="2" type="ORF">BpHYR1_044564</name>
</gene>